<organism evidence="4 5">
    <name type="scientific">Paenibacillus lycopersici</name>
    <dbReference type="NCBI Taxonomy" id="2704462"/>
    <lineage>
        <taxon>Bacteria</taxon>
        <taxon>Bacillati</taxon>
        <taxon>Bacillota</taxon>
        <taxon>Bacilli</taxon>
        <taxon>Bacillales</taxon>
        <taxon>Paenibacillaceae</taxon>
        <taxon>Paenibacillus</taxon>
    </lineage>
</organism>
<feature type="region of interest" description="Disordered" evidence="2">
    <location>
        <begin position="31"/>
        <end position="79"/>
    </location>
</feature>
<dbReference type="Proteomes" id="UP000476064">
    <property type="component" value="Chromosome"/>
</dbReference>
<dbReference type="GO" id="GO:0030976">
    <property type="term" value="F:thiamine pyrophosphate binding"/>
    <property type="evidence" value="ECO:0007669"/>
    <property type="project" value="TreeGrafter"/>
</dbReference>
<name>A0A6C0G441_9BACL</name>
<reference evidence="4 5" key="1">
    <citation type="submission" date="2020-01" db="EMBL/GenBank/DDBJ databases">
        <title>Paenibacillus sp. nov., isolated from tomato rhizosphere.</title>
        <authorList>
            <person name="Weon H.-Y."/>
            <person name="Lee S.A."/>
        </authorList>
    </citation>
    <scope>NUCLEOTIDE SEQUENCE [LARGE SCALE GENOMIC DNA]</scope>
    <source>
        <strain evidence="4 5">12200R-189</strain>
    </source>
</reference>
<dbReference type="PIRSF" id="PIRSF002825">
    <property type="entry name" value="CfbpA"/>
    <property type="match status" value="1"/>
</dbReference>
<dbReference type="PANTHER" id="PTHR30006:SF2">
    <property type="entry name" value="ABC TRANSPORTER SUBSTRATE-BINDING PROTEIN"/>
    <property type="match status" value="1"/>
</dbReference>
<keyword evidence="5" id="KW-1185">Reference proteome</keyword>
<dbReference type="Pfam" id="PF13343">
    <property type="entry name" value="SBP_bac_6"/>
    <property type="match status" value="1"/>
</dbReference>
<dbReference type="PROSITE" id="PS51257">
    <property type="entry name" value="PROKAR_LIPOPROTEIN"/>
    <property type="match status" value="1"/>
</dbReference>
<evidence type="ECO:0000313" key="5">
    <source>
        <dbReference type="Proteomes" id="UP000476064"/>
    </source>
</evidence>
<feature type="chain" id="PRO_5038626879" evidence="3">
    <location>
        <begin position="23"/>
        <end position="395"/>
    </location>
</feature>
<evidence type="ECO:0000256" key="3">
    <source>
        <dbReference type="SAM" id="SignalP"/>
    </source>
</evidence>
<dbReference type="RefSeq" id="WP_162357949.1">
    <property type="nucleotide sequence ID" value="NZ_CP048209.1"/>
</dbReference>
<gene>
    <name evidence="4" type="ORF">GXP70_17085</name>
</gene>
<proteinExistence type="predicted"/>
<dbReference type="Gene3D" id="3.40.190.10">
    <property type="entry name" value="Periplasmic binding protein-like II"/>
    <property type="match status" value="2"/>
</dbReference>
<dbReference type="EMBL" id="CP048209">
    <property type="protein sequence ID" value="QHT61510.1"/>
    <property type="molecule type" value="Genomic_DNA"/>
</dbReference>
<evidence type="ECO:0000256" key="2">
    <source>
        <dbReference type="SAM" id="MobiDB-lite"/>
    </source>
</evidence>
<protein>
    <submittedName>
        <fullName evidence="4">ABC transporter substrate-binding protein</fullName>
    </submittedName>
</protein>
<evidence type="ECO:0000256" key="1">
    <source>
        <dbReference type="ARBA" id="ARBA00022729"/>
    </source>
</evidence>
<dbReference type="AlphaFoldDB" id="A0A6C0G441"/>
<dbReference type="GO" id="GO:0030288">
    <property type="term" value="C:outer membrane-bounded periplasmic space"/>
    <property type="evidence" value="ECO:0007669"/>
    <property type="project" value="TreeGrafter"/>
</dbReference>
<accession>A0A6C0G441</accession>
<sequence>MFNKPRARMGGFVLASAFALTAMLSGCGSDNSNNGSTAQASTNAASSQTAANANTAGGKNAADAGTASGNSAADAAPADTAPKSDKLVVYAALNEDDIVQIQKQFKADTGINIEYIRLSGAGDASTRVQAEKNNPQADIMVGGSVEFYDGLSDQGLLEAYTSPNAKEIDARFNDPKGFWQGWYMGVLGIVLNKDRFEKELAPKGVKEPQTWDDLLDPNYKGKFITSNPATAGGGYIFAADQLFRLGDEKGWDYLKKLNANVHHYTPAAGDGITLTATGEFLAGMAWAHDIVKAQKQGYPIKVVIPKQTAFEIGGVGIVKGGANTDNAKTFVDWLLTQKVGEMNTKMSNRYSVRGDVAPPEGMVKIEDVDLVNYDRAKASAMKADVVQKFTDMIGK</sequence>
<dbReference type="SUPFAM" id="SSF53850">
    <property type="entry name" value="Periplasmic binding protein-like II"/>
    <property type="match status" value="1"/>
</dbReference>
<feature type="signal peptide" evidence="3">
    <location>
        <begin position="1"/>
        <end position="22"/>
    </location>
</feature>
<dbReference type="InterPro" id="IPR026045">
    <property type="entry name" value="Ferric-bd"/>
</dbReference>
<dbReference type="PANTHER" id="PTHR30006">
    <property type="entry name" value="THIAMINE-BINDING PERIPLASMIC PROTEIN-RELATED"/>
    <property type="match status" value="1"/>
</dbReference>
<dbReference type="GO" id="GO:0015888">
    <property type="term" value="P:thiamine transport"/>
    <property type="evidence" value="ECO:0007669"/>
    <property type="project" value="TreeGrafter"/>
</dbReference>
<dbReference type="CDD" id="cd13544">
    <property type="entry name" value="PBP2_Fbp_like_1"/>
    <property type="match status" value="1"/>
</dbReference>
<keyword evidence="1 3" id="KW-0732">Signal</keyword>
<dbReference type="GO" id="GO:0030975">
    <property type="term" value="F:thiamine binding"/>
    <property type="evidence" value="ECO:0007669"/>
    <property type="project" value="TreeGrafter"/>
</dbReference>
<evidence type="ECO:0000313" key="4">
    <source>
        <dbReference type="EMBL" id="QHT61510.1"/>
    </source>
</evidence>
<dbReference type="KEGG" id="plyc:GXP70_17085"/>